<dbReference type="Pfam" id="PF04542">
    <property type="entry name" value="Sigma70_r2"/>
    <property type="match status" value="1"/>
</dbReference>
<evidence type="ECO:0000256" key="2">
    <source>
        <dbReference type="ARBA" id="ARBA00023015"/>
    </source>
</evidence>
<dbReference type="AlphaFoldDB" id="A0A1T5D708"/>
<evidence type="ECO:0000256" key="1">
    <source>
        <dbReference type="ARBA" id="ARBA00010641"/>
    </source>
</evidence>
<name>A0A1T5D708_9SPHI</name>
<dbReference type="NCBIfam" id="TIGR02985">
    <property type="entry name" value="Sig70_bacteroi1"/>
    <property type="match status" value="1"/>
</dbReference>
<evidence type="ECO:0000259" key="6">
    <source>
        <dbReference type="Pfam" id="PF08281"/>
    </source>
</evidence>
<reference evidence="8" key="1">
    <citation type="submission" date="2017-02" db="EMBL/GenBank/DDBJ databases">
        <authorList>
            <person name="Varghese N."/>
            <person name="Submissions S."/>
        </authorList>
    </citation>
    <scope>NUCLEOTIDE SEQUENCE [LARGE SCALE GENOMIC DNA]</scope>
    <source>
        <strain evidence="8">DSM 24091</strain>
    </source>
</reference>
<dbReference type="InterPro" id="IPR014284">
    <property type="entry name" value="RNA_pol_sigma-70_dom"/>
</dbReference>
<dbReference type="CDD" id="cd06171">
    <property type="entry name" value="Sigma70_r4"/>
    <property type="match status" value="1"/>
</dbReference>
<keyword evidence="8" id="KW-1185">Reference proteome</keyword>
<dbReference type="NCBIfam" id="TIGR02937">
    <property type="entry name" value="sigma70-ECF"/>
    <property type="match status" value="1"/>
</dbReference>
<dbReference type="InterPro" id="IPR013325">
    <property type="entry name" value="RNA_pol_sigma_r2"/>
</dbReference>
<dbReference type="PANTHER" id="PTHR43133">
    <property type="entry name" value="RNA POLYMERASE ECF-TYPE SIGMA FACTO"/>
    <property type="match status" value="1"/>
</dbReference>
<accession>A0A1T5D708</accession>
<protein>
    <submittedName>
        <fullName evidence="7">RNA polymerase sigma-70 factor, ECF subfamily</fullName>
    </submittedName>
</protein>
<evidence type="ECO:0000313" key="7">
    <source>
        <dbReference type="EMBL" id="SKB67459.1"/>
    </source>
</evidence>
<dbReference type="InterPro" id="IPR039425">
    <property type="entry name" value="RNA_pol_sigma-70-like"/>
</dbReference>
<comment type="similarity">
    <text evidence="1">Belongs to the sigma-70 factor family. ECF subfamily.</text>
</comment>
<keyword evidence="4" id="KW-0804">Transcription</keyword>
<dbReference type="InterPro" id="IPR036388">
    <property type="entry name" value="WH-like_DNA-bd_sf"/>
</dbReference>
<dbReference type="SUPFAM" id="SSF88946">
    <property type="entry name" value="Sigma2 domain of RNA polymerase sigma factors"/>
    <property type="match status" value="1"/>
</dbReference>
<dbReference type="EMBL" id="FUZF01000006">
    <property type="protein sequence ID" value="SKB67459.1"/>
    <property type="molecule type" value="Genomic_DNA"/>
</dbReference>
<evidence type="ECO:0000259" key="5">
    <source>
        <dbReference type="Pfam" id="PF04542"/>
    </source>
</evidence>
<proteinExistence type="inferred from homology"/>
<dbReference type="InterPro" id="IPR007627">
    <property type="entry name" value="RNA_pol_sigma70_r2"/>
</dbReference>
<dbReference type="GO" id="GO:0016987">
    <property type="term" value="F:sigma factor activity"/>
    <property type="evidence" value="ECO:0007669"/>
    <property type="project" value="UniProtKB-KW"/>
</dbReference>
<dbReference type="Proteomes" id="UP000190150">
    <property type="component" value="Unassembled WGS sequence"/>
</dbReference>
<dbReference type="PANTHER" id="PTHR43133:SF46">
    <property type="entry name" value="RNA POLYMERASE SIGMA-70 FACTOR ECF SUBFAMILY"/>
    <property type="match status" value="1"/>
</dbReference>
<keyword evidence="3" id="KW-0731">Sigma factor</keyword>
<dbReference type="GO" id="GO:0003677">
    <property type="term" value="F:DNA binding"/>
    <property type="evidence" value="ECO:0007669"/>
    <property type="project" value="InterPro"/>
</dbReference>
<dbReference type="RefSeq" id="WP_079642747.1">
    <property type="nucleotide sequence ID" value="NZ_FUZF01000006.1"/>
</dbReference>
<dbReference type="OrthoDB" id="656273at2"/>
<organism evidence="7 8">
    <name type="scientific">Sphingobacterium nematocida</name>
    <dbReference type="NCBI Taxonomy" id="1513896"/>
    <lineage>
        <taxon>Bacteria</taxon>
        <taxon>Pseudomonadati</taxon>
        <taxon>Bacteroidota</taxon>
        <taxon>Sphingobacteriia</taxon>
        <taxon>Sphingobacteriales</taxon>
        <taxon>Sphingobacteriaceae</taxon>
        <taxon>Sphingobacterium</taxon>
    </lineage>
</organism>
<gene>
    <name evidence="7" type="ORF">SAMN05660841_01791</name>
</gene>
<feature type="domain" description="RNA polymerase sigma-70 region 2" evidence="5">
    <location>
        <begin position="7"/>
        <end position="74"/>
    </location>
</feature>
<dbReference type="Gene3D" id="1.10.1740.10">
    <property type="match status" value="1"/>
</dbReference>
<dbReference type="Gene3D" id="1.10.10.10">
    <property type="entry name" value="Winged helix-like DNA-binding domain superfamily/Winged helix DNA-binding domain"/>
    <property type="match status" value="1"/>
</dbReference>
<dbReference type="Pfam" id="PF08281">
    <property type="entry name" value="Sigma70_r4_2"/>
    <property type="match status" value="1"/>
</dbReference>
<dbReference type="SUPFAM" id="SSF88659">
    <property type="entry name" value="Sigma3 and sigma4 domains of RNA polymerase sigma factors"/>
    <property type="match status" value="1"/>
</dbReference>
<dbReference type="InterPro" id="IPR014327">
    <property type="entry name" value="RNA_pol_sigma70_bacteroid"/>
</dbReference>
<feature type="domain" description="RNA polymerase sigma factor 70 region 4 type 2" evidence="6">
    <location>
        <begin position="106"/>
        <end position="154"/>
    </location>
</feature>
<dbReference type="InterPro" id="IPR013249">
    <property type="entry name" value="RNA_pol_sigma70_r4_t2"/>
</dbReference>
<evidence type="ECO:0000256" key="4">
    <source>
        <dbReference type="ARBA" id="ARBA00023163"/>
    </source>
</evidence>
<dbReference type="GO" id="GO:0006352">
    <property type="term" value="P:DNA-templated transcription initiation"/>
    <property type="evidence" value="ECO:0007669"/>
    <property type="project" value="InterPro"/>
</dbReference>
<keyword evidence="2" id="KW-0805">Transcription regulation</keyword>
<sequence>MTGIETLFKEYFVRLTVYAYPFVNSEEIAKDIVQEAFVILVDRADILARPEQVIKSFLYTTVKNQCLNHKRREATAEKVHTVLRAEEEDSVDQLTNLIRAEVVGVLHHQLSTLPDKCQHICKLIYFDGKKYEEVAKLLNISLNTVKSQRQRALRILKSKLMPILITFFRILFI</sequence>
<evidence type="ECO:0000256" key="3">
    <source>
        <dbReference type="ARBA" id="ARBA00023082"/>
    </source>
</evidence>
<dbReference type="STRING" id="1513896.SAMN05660841_01791"/>
<evidence type="ECO:0000313" key="8">
    <source>
        <dbReference type="Proteomes" id="UP000190150"/>
    </source>
</evidence>
<dbReference type="InterPro" id="IPR013324">
    <property type="entry name" value="RNA_pol_sigma_r3/r4-like"/>
</dbReference>